<dbReference type="Pfam" id="PF24883">
    <property type="entry name" value="NPHP3_N"/>
    <property type="match status" value="1"/>
</dbReference>
<evidence type="ECO:0000313" key="6">
    <source>
        <dbReference type="Proteomes" id="UP000050424"/>
    </source>
</evidence>
<evidence type="ECO:0000313" key="5">
    <source>
        <dbReference type="EMBL" id="KPM37873.1"/>
    </source>
</evidence>
<organism evidence="5 6">
    <name type="scientific">Neonectria ditissima</name>
    <dbReference type="NCBI Taxonomy" id="78410"/>
    <lineage>
        <taxon>Eukaryota</taxon>
        <taxon>Fungi</taxon>
        <taxon>Dikarya</taxon>
        <taxon>Ascomycota</taxon>
        <taxon>Pezizomycotina</taxon>
        <taxon>Sordariomycetes</taxon>
        <taxon>Hypocreomycetidae</taxon>
        <taxon>Hypocreales</taxon>
        <taxon>Nectriaceae</taxon>
        <taxon>Neonectria</taxon>
    </lineage>
</organism>
<dbReference type="Pfam" id="PF25053">
    <property type="entry name" value="DUF7791"/>
    <property type="match status" value="1"/>
</dbReference>
<keyword evidence="1" id="KW-0677">Repeat</keyword>
<feature type="domain" description="Nephrocystin 3-like N-terminal" evidence="3">
    <location>
        <begin position="247"/>
        <end position="432"/>
    </location>
</feature>
<dbReference type="PANTHER" id="PTHR10039:SF5">
    <property type="entry name" value="NACHT DOMAIN-CONTAINING PROTEIN"/>
    <property type="match status" value="1"/>
</dbReference>
<dbReference type="Gene3D" id="3.40.50.300">
    <property type="entry name" value="P-loop containing nucleotide triphosphate hydrolases"/>
    <property type="match status" value="1"/>
</dbReference>
<dbReference type="STRING" id="78410.A0A0P7BDQ5"/>
<feature type="region of interest" description="Disordered" evidence="2">
    <location>
        <begin position="773"/>
        <end position="795"/>
    </location>
</feature>
<evidence type="ECO:0000256" key="2">
    <source>
        <dbReference type="SAM" id="MobiDB-lite"/>
    </source>
</evidence>
<keyword evidence="6" id="KW-1185">Reference proteome</keyword>
<dbReference type="InterPro" id="IPR056884">
    <property type="entry name" value="NPHP3-like_N"/>
</dbReference>
<evidence type="ECO:0000259" key="3">
    <source>
        <dbReference type="Pfam" id="PF24883"/>
    </source>
</evidence>
<evidence type="ECO:0008006" key="7">
    <source>
        <dbReference type="Google" id="ProtNLM"/>
    </source>
</evidence>
<sequence>MESIALAGNVIQFVELTTKLAVSCYRYWLNPEESLKEDNELKLATTSLQSILARLSVGKQSKSDPDLVTLIRGCSSLNQELLDLLERVRGRAGKGKMDRLLQSAILSAKRAVKKKEITDLEERIVRLRDAVFIRLKVHLGVQYQDLDHDLVEHYKAPSIRGSALEKFTLEFRRKALRREILSIIEKIGEERVNWNFTEQDLYRIGNLLPELGQTLHDFDRARAIVRSLYFQQLRDRESEIPAAYEATFQWVFDRDTTVNLADWLRGEPGVYWITGKAGSGKSTMMKFLTQHPRTRSLLRNWGGDDVIIAKHFFWGAGTSLQMSQEGLLRTLLFEILVNLPDICALVCPRRWADDSFHDLDSWTLEELAECLSNLRALRTRTSTEIAARANRSVSVCLFVDGFDEFSGDHDYLAKFVQDLGESHNIKICASSRPWLDFLDAFGHNHWQLKMHELTGNDISTFTTGMLLKNSHFQAFEKVNPNNAAFLVAQICDRAQGVFLWVFLVVRSLLRGLRNEDDISILNLRMAELPDELDVFFGRMLEGIERVYRKHAARTLQLIALAYGPIPLFTFLFLDPEDCKVNSDPVITLDSWPRLDEKGKERVRVEKRRLMAQCKDLLHISQNIDEPVPLGEKVGPLHRTVLDFLRSQDIRLLLDQQAGLGFDPHNILLCAYVHQFQSLVHMCHLTILKPHLRHWMDDIFRYAGDIEVMTGHAAVETLDKFENCLMNLFKKHRYSFQDGMKGHFDMSEGTQSFLHMAAWRGLRIYTQIKGFQPPEAEADTHESIEDDEDSAESDDVYQVVPHRKRGSVWNKIRVSFGL</sequence>
<dbReference type="AlphaFoldDB" id="A0A0P7BDQ5"/>
<dbReference type="SUPFAM" id="SSF52540">
    <property type="entry name" value="P-loop containing nucleoside triphosphate hydrolases"/>
    <property type="match status" value="1"/>
</dbReference>
<dbReference type="PANTHER" id="PTHR10039">
    <property type="entry name" value="AMELOGENIN"/>
    <property type="match status" value="1"/>
</dbReference>
<gene>
    <name evidence="5" type="ORF">AK830_g8700</name>
</gene>
<protein>
    <recommendedName>
        <fullName evidence="7">NACHT domain-containing protein</fullName>
    </recommendedName>
</protein>
<dbReference type="OrthoDB" id="443402at2759"/>
<feature type="compositionally biased region" description="Acidic residues" evidence="2">
    <location>
        <begin position="783"/>
        <end position="794"/>
    </location>
</feature>
<evidence type="ECO:0000259" key="4">
    <source>
        <dbReference type="Pfam" id="PF25053"/>
    </source>
</evidence>
<comment type="caution">
    <text evidence="5">The sequence shown here is derived from an EMBL/GenBank/DDBJ whole genome shotgun (WGS) entry which is preliminary data.</text>
</comment>
<feature type="domain" description="DUF7791" evidence="4">
    <location>
        <begin position="543"/>
        <end position="682"/>
    </location>
</feature>
<dbReference type="InterPro" id="IPR056693">
    <property type="entry name" value="DUF7791"/>
</dbReference>
<evidence type="ECO:0000256" key="1">
    <source>
        <dbReference type="ARBA" id="ARBA00022737"/>
    </source>
</evidence>
<dbReference type="Proteomes" id="UP000050424">
    <property type="component" value="Unassembled WGS sequence"/>
</dbReference>
<dbReference type="InterPro" id="IPR027417">
    <property type="entry name" value="P-loop_NTPase"/>
</dbReference>
<name>A0A0P7BDQ5_9HYPO</name>
<proteinExistence type="predicted"/>
<reference evidence="5 6" key="1">
    <citation type="submission" date="2015-09" db="EMBL/GenBank/DDBJ databases">
        <title>Draft genome of a European isolate of the apple canker pathogen Neonectria ditissima.</title>
        <authorList>
            <person name="Gomez-Cortecero A."/>
            <person name="Harrison R.J."/>
            <person name="Armitage A.D."/>
        </authorList>
    </citation>
    <scope>NUCLEOTIDE SEQUENCE [LARGE SCALE GENOMIC DNA]</scope>
    <source>
        <strain evidence="5 6">R09/05</strain>
    </source>
</reference>
<accession>A0A0P7BDQ5</accession>
<dbReference type="EMBL" id="LKCW01000151">
    <property type="protein sequence ID" value="KPM37873.1"/>
    <property type="molecule type" value="Genomic_DNA"/>
</dbReference>